<dbReference type="PANTHER" id="PTHR40072:SF1">
    <property type="entry name" value="MOLYBDOPTERIN-GUANINE DINUCLEOTIDE BIOSYNTHESIS ADAPTER PROTEIN"/>
    <property type="match status" value="1"/>
</dbReference>
<keyword evidence="3" id="KW-1185">Reference proteome</keyword>
<dbReference type="InterPro" id="IPR027417">
    <property type="entry name" value="P-loop_NTPase"/>
</dbReference>
<reference evidence="2 3" key="1">
    <citation type="submission" date="2017-08" db="EMBL/GenBank/DDBJ databases">
        <title>Complete Genome Sequence of Bacillus kochii Oregon-R-modENCODE STRAIN BDGP4, isolated from Drosophila melanogaster gut.</title>
        <authorList>
            <person name="Wan K.H."/>
            <person name="Yu C."/>
            <person name="Park S."/>
            <person name="Hammonds A.S."/>
            <person name="Booth B.W."/>
            <person name="Celniker S.E."/>
        </authorList>
    </citation>
    <scope>NUCLEOTIDE SEQUENCE [LARGE SCALE GENOMIC DNA]</scope>
    <source>
        <strain evidence="2 3">BDGP4</strain>
    </source>
</reference>
<accession>A0A248TDK5</accession>
<dbReference type="Proteomes" id="UP000215137">
    <property type="component" value="Chromosome"/>
</dbReference>
<dbReference type="GO" id="GO:0006777">
    <property type="term" value="P:Mo-molybdopterin cofactor biosynthetic process"/>
    <property type="evidence" value="ECO:0007669"/>
    <property type="project" value="InterPro"/>
</dbReference>
<dbReference type="SUPFAM" id="SSF52540">
    <property type="entry name" value="P-loop containing nucleoside triphosphate hydrolases"/>
    <property type="match status" value="1"/>
</dbReference>
<dbReference type="AlphaFoldDB" id="A0A248TDK5"/>
<feature type="domain" description="Molybdopterin-guanine dinucleotide biosynthesis protein B (MobB)" evidence="1">
    <location>
        <begin position="6"/>
        <end position="134"/>
    </location>
</feature>
<name>A0A248TDK5_9BACI</name>
<dbReference type="EMBL" id="CP022983">
    <property type="protein sequence ID" value="ASV66254.1"/>
    <property type="molecule type" value="Genomic_DNA"/>
</dbReference>
<dbReference type="GO" id="GO:0005525">
    <property type="term" value="F:GTP binding"/>
    <property type="evidence" value="ECO:0007669"/>
    <property type="project" value="InterPro"/>
</dbReference>
<dbReference type="RefSeq" id="WP_095369829.1">
    <property type="nucleotide sequence ID" value="NZ_CP022983.1"/>
</dbReference>
<dbReference type="PANTHER" id="PTHR40072">
    <property type="entry name" value="MOLYBDOPTERIN-GUANINE DINUCLEOTIDE BIOSYNTHESIS ADAPTER PROTEIN-RELATED"/>
    <property type="match status" value="1"/>
</dbReference>
<evidence type="ECO:0000259" key="1">
    <source>
        <dbReference type="Pfam" id="PF03205"/>
    </source>
</evidence>
<dbReference type="InterPro" id="IPR004435">
    <property type="entry name" value="MobB_dom"/>
</dbReference>
<dbReference type="Gene3D" id="3.40.50.300">
    <property type="entry name" value="P-loop containing nucleotide triphosphate hydrolases"/>
    <property type="match status" value="1"/>
</dbReference>
<evidence type="ECO:0000313" key="3">
    <source>
        <dbReference type="Proteomes" id="UP000215137"/>
    </source>
</evidence>
<dbReference type="NCBIfam" id="TIGR00176">
    <property type="entry name" value="mobB"/>
    <property type="match status" value="1"/>
</dbReference>
<dbReference type="KEGG" id="bko:CKF48_02235"/>
<sequence length="153" mass="17175">MVTPKIMQVVGYQNSGKTTFVTQLVQALAEKDLNVATIKHHGHGEPDVVSNKDSSRHIVSGATATIVEGEGMLLMQAKKLNWTLEEQIQVLTYMNPDVIIIEGHKKANYPKVLLLRDENDQNLIEQLSNIKYIVTKDDSNEVVIKEIVNKLIR</sequence>
<dbReference type="Pfam" id="PF03205">
    <property type="entry name" value="MobB"/>
    <property type="match status" value="1"/>
</dbReference>
<protein>
    <submittedName>
        <fullName evidence="2">Molybdopterin-guanine dinucleotide biosynthesis protein B</fullName>
    </submittedName>
</protein>
<gene>
    <name evidence="2" type="primary">mobB</name>
    <name evidence="2" type="ORF">CKF48_02235</name>
</gene>
<dbReference type="InterPro" id="IPR052539">
    <property type="entry name" value="MGD_biosynthesis_adapter"/>
</dbReference>
<organism evidence="2 3">
    <name type="scientific">Cytobacillus kochii</name>
    <dbReference type="NCBI Taxonomy" id="859143"/>
    <lineage>
        <taxon>Bacteria</taxon>
        <taxon>Bacillati</taxon>
        <taxon>Bacillota</taxon>
        <taxon>Bacilli</taxon>
        <taxon>Bacillales</taxon>
        <taxon>Bacillaceae</taxon>
        <taxon>Cytobacillus</taxon>
    </lineage>
</organism>
<proteinExistence type="predicted"/>
<evidence type="ECO:0000313" key="2">
    <source>
        <dbReference type="EMBL" id="ASV66254.1"/>
    </source>
</evidence>